<accession>A0A4C1ZRQ4</accession>
<dbReference type="AlphaFoldDB" id="A0A4C1ZRQ4"/>
<sequence length="87" mass="10174">MFYVPQRINRQINIPYSGDSAAESQNEEECIELYNPESLVVHPNDDNKIVCRVEKPKINSTLFMEYEGKFMELKYKTLIQSRLSISV</sequence>
<comment type="caution">
    <text evidence="1">The sequence shown here is derived from an EMBL/GenBank/DDBJ whole genome shotgun (WGS) entry which is preliminary data.</text>
</comment>
<dbReference type="EMBL" id="BGZK01002187">
    <property type="protein sequence ID" value="GBP91601.1"/>
    <property type="molecule type" value="Genomic_DNA"/>
</dbReference>
<gene>
    <name evidence="1" type="ORF">EVAR_99900_1</name>
</gene>
<evidence type="ECO:0000313" key="1">
    <source>
        <dbReference type="EMBL" id="GBP91601.1"/>
    </source>
</evidence>
<evidence type="ECO:0000313" key="2">
    <source>
        <dbReference type="Proteomes" id="UP000299102"/>
    </source>
</evidence>
<keyword evidence="2" id="KW-1185">Reference proteome</keyword>
<name>A0A4C1ZRQ4_EUMVA</name>
<dbReference type="Proteomes" id="UP000299102">
    <property type="component" value="Unassembled WGS sequence"/>
</dbReference>
<reference evidence="1 2" key="1">
    <citation type="journal article" date="2019" name="Commun. Biol.">
        <title>The bagworm genome reveals a unique fibroin gene that provides high tensile strength.</title>
        <authorList>
            <person name="Kono N."/>
            <person name="Nakamura H."/>
            <person name="Ohtoshi R."/>
            <person name="Tomita M."/>
            <person name="Numata K."/>
            <person name="Arakawa K."/>
        </authorList>
    </citation>
    <scope>NUCLEOTIDE SEQUENCE [LARGE SCALE GENOMIC DNA]</scope>
</reference>
<proteinExistence type="predicted"/>
<organism evidence="1 2">
    <name type="scientific">Eumeta variegata</name>
    <name type="common">Bagworm moth</name>
    <name type="synonym">Eumeta japonica</name>
    <dbReference type="NCBI Taxonomy" id="151549"/>
    <lineage>
        <taxon>Eukaryota</taxon>
        <taxon>Metazoa</taxon>
        <taxon>Ecdysozoa</taxon>
        <taxon>Arthropoda</taxon>
        <taxon>Hexapoda</taxon>
        <taxon>Insecta</taxon>
        <taxon>Pterygota</taxon>
        <taxon>Neoptera</taxon>
        <taxon>Endopterygota</taxon>
        <taxon>Lepidoptera</taxon>
        <taxon>Glossata</taxon>
        <taxon>Ditrysia</taxon>
        <taxon>Tineoidea</taxon>
        <taxon>Psychidae</taxon>
        <taxon>Oiketicinae</taxon>
        <taxon>Eumeta</taxon>
    </lineage>
</organism>
<protein>
    <submittedName>
        <fullName evidence="1">Uncharacterized protein</fullName>
    </submittedName>
</protein>